<evidence type="ECO:0000256" key="6">
    <source>
        <dbReference type="ARBA" id="ARBA00023136"/>
    </source>
</evidence>
<feature type="transmembrane region" description="Helical" evidence="7">
    <location>
        <begin position="192"/>
        <end position="209"/>
    </location>
</feature>
<reference evidence="9 10" key="1">
    <citation type="submission" date="2020-02" db="EMBL/GenBank/DDBJ databases">
        <title>Draft genome sequence of Haematococcus lacustris strain NIES-144.</title>
        <authorList>
            <person name="Morimoto D."/>
            <person name="Nakagawa S."/>
            <person name="Yoshida T."/>
            <person name="Sawayama S."/>
        </authorList>
    </citation>
    <scope>NUCLEOTIDE SEQUENCE [LARGE SCALE GENOMIC DNA]</scope>
    <source>
        <strain evidence="9 10">NIES-144</strain>
    </source>
</reference>
<dbReference type="Proteomes" id="UP000485058">
    <property type="component" value="Unassembled WGS sequence"/>
</dbReference>
<dbReference type="PANTHER" id="PTHR48017">
    <property type="entry name" value="OS05G0424000 PROTEIN-RELATED"/>
    <property type="match status" value="1"/>
</dbReference>
<dbReference type="InterPro" id="IPR013057">
    <property type="entry name" value="AA_transpt_TM"/>
</dbReference>
<protein>
    <submittedName>
        <fullName evidence="9">Aa_trans domain-containing protein</fullName>
    </submittedName>
</protein>
<feature type="transmembrane region" description="Helical" evidence="7">
    <location>
        <begin position="110"/>
        <end position="134"/>
    </location>
</feature>
<dbReference type="AlphaFoldDB" id="A0A699Z489"/>
<evidence type="ECO:0000256" key="7">
    <source>
        <dbReference type="SAM" id="Phobius"/>
    </source>
</evidence>
<comment type="subcellular location">
    <subcellularLocation>
        <location evidence="1">Membrane</location>
    </subcellularLocation>
</comment>
<evidence type="ECO:0000256" key="4">
    <source>
        <dbReference type="ARBA" id="ARBA00022970"/>
    </source>
</evidence>
<keyword evidence="5 7" id="KW-1133">Transmembrane helix</keyword>
<feature type="transmembrane region" description="Helical" evidence="7">
    <location>
        <begin position="79"/>
        <end position="98"/>
    </location>
</feature>
<dbReference type="GO" id="GO:0016020">
    <property type="term" value="C:membrane"/>
    <property type="evidence" value="ECO:0007669"/>
    <property type="project" value="UniProtKB-SubCell"/>
</dbReference>
<evidence type="ECO:0000256" key="2">
    <source>
        <dbReference type="ARBA" id="ARBA00022448"/>
    </source>
</evidence>
<evidence type="ECO:0000256" key="1">
    <source>
        <dbReference type="ARBA" id="ARBA00004370"/>
    </source>
</evidence>
<feature type="domain" description="Amino acid transporter transmembrane" evidence="8">
    <location>
        <begin position="12"/>
        <end position="270"/>
    </location>
</feature>
<dbReference type="Pfam" id="PF01490">
    <property type="entry name" value="Aa_trans"/>
    <property type="match status" value="1"/>
</dbReference>
<comment type="caution">
    <text evidence="9">The sequence shown here is derived from an EMBL/GenBank/DDBJ whole genome shotgun (WGS) entry which is preliminary data.</text>
</comment>
<name>A0A699Z489_HAELA</name>
<keyword evidence="6 7" id="KW-0472">Membrane</keyword>
<evidence type="ECO:0000256" key="3">
    <source>
        <dbReference type="ARBA" id="ARBA00022692"/>
    </source>
</evidence>
<feature type="transmembrane region" description="Helical" evidence="7">
    <location>
        <begin position="12"/>
        <end position="31"/>
    </location>
</feature>
<dbReference type="EMBL" id="BLLF01000686">
    <property type="protein sequence ID" value="GFH14096.1"/>
    <property type="molecule type" value="Genomic_DNA"/>
</dbReference>
<evidence type="ECO:0000256" key="5">
    <source>
        <dbReference type="ARBA" id="ARBA00022989"/>
    </source>
</evidence>
<feature type="non-terminal residue" evidence="9">
    <location>
        <position position="1"/>
    </location>
</feature>
<feature type="transmembrane region" description="Helical" evidence="7">
    <location>
        <begin position="140"/>
        <end position="159"/>
    </location>
</feature>
<feature type="transmembrane region" description="Helical" evidence="7">
    <location>
        <begin position="251"/>
        <end position="271"/>
    </location>
</feature>
<feature type="transmembrane region" description="Helical" evidence="7">
    <location>
        <begin position="38"/>
        <end position="59"/>
    </location>
</feature>
<evidence type="ECO:0000259" key="8">
    <source>
        <dbReference type="Pfam" id="PF01490"/>
    </source>
</evidence>
<proteinExistence type="predicted"/>
<keyword evidence="4" id="KW-0029">Amino-acid transport</keyword>
<gene>
    <name evidence="9" type="ORF">HaLaN_10082</name>
</gene>
<keyword evidence="10" id="KW-1185">Reference proteome</keyword>
<sequence>MYSLLGNMLASSASQYMLIAAAIMIPTVWLPDLSALSFLGVFGVTATTTVVASVLYTLVTGNFTAGALTHSALPATLPLVFGIMTFCYSGHGVFPAIQASMKEPQLFPKVLNVAFFLVAFLCTFIAAAGYYMYGAGAADIVIFNLPTLLATACSCLVLINPVAKFALTMEPVAAAANVAAGAGRPLTGLPRLAVRTALSLAILMAARSLPFLAHLMALVGSFMTISVSVTLPALCHLILLKGKLGTAKVLWNWFVVLLGVTCTVAGTTASMRSLAAKASAVAVGAA</sequence>
<accession>A0A699Z489</accession>
<dbReference type="GO" id="GO:0006865">
    <property type="term" value="P:amino acid transport"/>
    <property type="evidence" value="ECO:0007669"/>
    <property type="project" value="UniProtKB-KW"/>
</dbReference>
<feature type="transmembrane region" description="Helical" evidence="7">
    <location>
        <begin position="215"/>
        <end position="239"/>
    </location>
</feature>
<evidence type="ECO:0000313" key="10">
    <source>
        <dbReference type="Proteomes" id="UP000485058"/>
    </source>
</evidence>
<organism evidence="9 10">
    <name type="scientific">Haematococcus lacustris</name>
    <name type="common">Green alga</name>
    <name type="synonym">Haematococcus pluvialis</name>
    <dbReference type="NCBI Taxonomy" id="44745"/>
    <lineage>
        <taxon>Eukaryota</taxon>
        <taxon>Viridiplantae</taxon>
        <taxon>Chlorophyta</taxon>
        <taxon>core chlorophytes</taxon>
        <taxon>Chlorophyceae</taxon>
        <taxon>CS clade</taxon>
        <taxon>Chlamydomonadales</taxon>
        <taxon>Haematococcaceae</taxon>
        <taxon>Haematococcus</taxon>
    </lineage>
</organism>
<keyword evidence="3 7" id="KW-0812">Transmembrane</keyword>
<keyword evidence="2" id="KW-0813">Transport</keyword>
<evidence type="ECO:0000313" key="9">
    <source>
        <dbReference type="EMBL" id="GFH14096.1"/>
    </source>
</evidence>